<protein>
    <recommendedName>
        <fullName evidence="2">SCP domain-containing protein</fullName>
    </recommendedName>
</protein>
<dbReference type="SUPFAM" id="SSF55797">
    <property type="entry name" value="PR-1-like"/>
    <property type="match status" value="1"/>
</dbReference>
<feature type="domain" description="SCP" evidence="2">
    <location>
        <begin position="39"/>
        <end position="181"/>
    </location>
</feature>
<evidence type="ECO:0000259" key="2">
    <source>
        <dbReference type="SMART" id="SM00198"/>
    </source>
</evidence>
<dbReference type="PROSITE" id="PS01009">
    <property type="entry name" value="CRISP_1"/>
    <property type="match status" value="1"/>
</dbReference>
<dbReference type="InterPro" id="IPR018244">
    <property type="entry name" value="Allrgn_V5/Tpx1_CS"/>
</dbReference>
<name>A0A6Q2XAD5_ESOLU</name>
<dbReference type="SMART" id="SM00198">
    <property type="entry name" value="SCP"/>
    <property type="match status" value="1"/>
</dbReference>
<evidence type="ECO:0000313" key="3">
    <source>
        <dbReference type="Ensembl" id="ENSELUP00000050403.2"/>
    </source>
</evidence>
<dbReference type="InParanoid" id="A0A6Q2XAD5"/>
<dbReference type="InterPro" id="IPR002413">
    <property type="entry name" value="V5_allergen-like"/>
</dbReference>
<accession>A0A6Q2XAD5</accession>
<reference evidence="3" key="4">
    <citation type="submission" date="2025-09" db="UniProtKB">
        <authorList>
            <consortium name="Ensembl"/>
        </authorList>
    </citation>
    <scope>IDENTIFICATION</scope>
</reference>
<dbReference type="AlphaFoldDB" id="A0A6Q2XAD5"/>
<dbReference type="InterPro" id="IPR035940">
    <property type="entry name" value="CAP_sf"/>
</dbReference>
<dbReference type="GO" id="GO:0005576">
    <property type="term" value="C:extracellular region"/>
    <property type="evidence" value="ECO:0007669"/>
    <property type="project" value="InterPro"/>
</dbReference>
<dbReference type="Bgee" id="ENSELUG00000033332">
    <property type="expression patterns" value="Expressed in head kidney and 7 other cell types or tissues"/>
</dbReference>
<dbReference type="InterPro" id="IPR014044">
    <property type="entry name" value="CAP_dom"/>
</dbReference>
<dbReference type="PRINTS" id="PR00838">
    <property type="entry name" value="V5ALLERGEN"/>
</dbReference>
<keyword evidence="4" id="KW-1185">Reference proteome</keyword>
<dbReference type="Gene3D" id="3.40.33.10">
    <property type="entry name" value="CAP"/>
    <property type="match status" value="1"/>
</dbReference>
<evidence type="ECO:0000313" key="4">
    <source>
        <dbReference type="Proteomes" id="UP000265140"/>
    </source>
</evidence>
<reference evidence="3" key="3">
    <citation type="submission" date="2025-08" db="UniProtKB">
        <authorList>
            <consortium name="Ensembl"/>
        </authorList>
    </citation>
    <scope>IDENTIFICATION</scope>
</reference>
<dbReference type="PRINTS" id="PR00837">
    <property type="entry name" value="V5TPXLIKE"/>
</dbReference>
<reference evidence="3" key="2">
    <citation type="submission" date="2020-02" db="EMBL/GenBank/DDBJ databases">
        <title>Esox lucius (northern pike) genome, fEsoLuc1, primary haplotype.</title>
        <authorList>
            <person name="Myers G."/>
            <person name="Karagic N."/>
            <person name="Meyer A."/>
            <person name="Pippel M."/>
            <person name="Reichard M."/>
            <person name="Winkler S."/>
            <person name="Tracey A."/>
            <person name="Sims Y."/>
            <person name="Howe K."/>
            <person name="Rhie A."/>
            <person name="Formenti G."/>
            <person name="Durbin R."/>
            <person name="Fedrigo O."/>
            <person name="Jarvis E.D."/>
        </authorList>
    </citation>
    <scope>NUCLEOTIDE SEQUENCE [LARGE SCALE GENOMIC DNA]</scope>
</reference>
<proteinExistence type="inferred from homology"/>
<dbReference type="Pfam" id="PF00188">
    <property type="entry name" value="CAP"/>
    <property type="match status" value="1"/>
</dbReference>
<dbReference type="InterPro" id="IPR001283">
    <property type="entry name" value="CRISP-related"/>
</dbReference>
<sequence length="225" mass="25147">MFEHSLFRMATMTLFISVVGLALLQSYCFSIDTNTQNPAFQKEIVDLHNDVRRGVQPPARDMLQMTWNNEAAANAQKWANQCIPAHSPADQRRTSTSGGGENLSAYPFESTWKKAFKSWQSEVKLFNFSNEIIDWEKVGHYTQVVWATSKEIGCGANHCPNNPKWKYILVCQYCPPAAPKPHCGAVCQNALDCAAVKVHKDPGGQVVFLQPLQKVLALLCLFDQG</sequence>
<dbReference type="Ensembl" id="ENSELUT00000049159.2">
    <property type="protein sequence ID" value="ENSELUP00000050403.2"/>
    <property type="gene ID" value="ENSELUG00000033332.2"/>
</dbReference>
<evidence type="ECO:0000256" key="1">
    <source>
        <dbReference type="ARBA" id="ARBA00009923"/>
    </source>
</evidence>
<reference evidence="4" key="1">
    <citation type="journal article" date="2014" name="PLoS ONE">
        <title>The genome and linkage map of the northern pike (Esox lucius): conserved synteny revealed between the salmonid sister group and the Neoteleostei.</title>
        <authorList>
            <person name="Rondeau E.B."/>
            <person name="Minkley D.R."/>
            <person name="Leong J.S."/>
            <person name="Messmer A.M."/>
            <person name="Jantzen J.R."/>
            <person name="von Schalburg K.R."/>
            <person name="Lemon C."/>
            <person name="Bird N.H."/>
            <person name="Koop B.F."/>
        </authorList>
    </citation>
    <scope>NUCLEOTIDE SEQUENCE</scope>
</reference>
<organism evidence="3 4">
    <name type="scientific">Esox lucius</name>
    <name type="common">Northern pike</name>
    <dbReference type="NCBI Taxonomy" id="8010"/>
    <lineage>
        <taxon>Eukaryota</taxon>
        <taxon>Metazoa</taxon>
        <taxon>Chordata</taxon>
        <taxon>Craniata</taxon>
        <taxon>Vertebrata</taxon>
        <taxon>Euteleostomi</taxon>
        <taxon>Actinopterygii</taxon>
        <taxon>Neopterygii</taxon>
        <taxon>Teleostei</taxon>
        <taxon>Protacanthopterygii</taxon>
        <taxon>Esociformes</taxon>
        <taxon>Esocidae</taxon>
        <taxon>Esox</taxon>
    </lineage>
</organism>
<dbReference type="GeneTree" id="ENSGT00940000167629"/>
<comment type="similarity">
    <text evidence="1">Belongs to the CRISP family.</text>
</comment>
<dbReference type="Proteomes" id="UP000265140">
    <property type="component" value="Chromosome 23"/>
</dbReference>
<dbReference type="PANTHER" id="PTHR10334">
    <property type="entry name" value="CYSTEINE-RICH SECRETORY PROTEIN-RELATED"/>
    <property type="match status" value="1"/>
</dbReference>